<dbReference type="Gene3D" id="3.30.420.10">
    <property type="entry name" value="Ribonuclease H-like superfamily/Ribonuclease H"/>
    <property type="match status" value="1"/>
</dbReference>
<gene>
    <name evidence="3" type="ORF">EDS130_LOCUS42949</name>
    <name evidence="4" type="ORF">XAT740_LOCUS49533</name>
</gene>
<dbReference type="GO" id="GO:0015074">
    <property type="term" value="P:DNA integration"/>
    <property type="evidence" value="ECO:0007669"/>
    <property type="project" value="InterPro"/>
</dbReference>
<dbReference type="EMBL" id="CAJNOJ010000664">
    <property type="protein sequence ID" value="CAF1506221.1"/>
    <property type="molecule type" value="Genomic_DNA"/>
</dbReference>
<dbReference type="SUPFAM" id="SSF46689">
    <property type="entry name" value="Homeodomain-like"/>
    <property type="match status" value="1"/>
</dbReference>
<dbReference type="NCBIfam" id="NF033545">
    <property type="entry name" value="transpos_IS630"/>
    <property type="match status" value="1"/>
</dbReference>
<evidence type="ECO:0000313" key="6">
    <source>
        <dbReference type="Proteomes" id="UP000663852"/>
    </source>
</evidence>
<dbReference type="PANTHER" id="PTHR46068:SF1">
    <property type="entry name" value="TRANSPOSASE IS30-LIKE HTH DOMAIN-CONTAINING PROTEIN"/>
    <property type="match status" value="1"/>
</dbReference>
<reference evidence="3" key="1">
    <citation type="submission" date="2021-02" db="EMBL/GenBank/DDBJ databases">
        <authorList>
            <person name="Nowell W R."/>
        </authorList>
    </citation>
    <scope>NUCLEOTIDE SEQUENCE</scope>
</reference>
<dbReference type="AlphaFoldDB" id="A0A815TC66"/>
<evidence type="ECO:0000259" key="2">
    <source>
        <dbReference type="Pfam" id="PF13358"/>
    </source>
</evidence>
<dbReference type="InterPro" id="IPR009057">
    <property type="entry name" value="Homeodomain-like_sf"/>
</dbReference>
<sequence>MPEQRNLTSMKISRSAILYHWNNGERSPETIARMTKIPLRTIKYNIAKIKEQGTIEDRSRSGRPRKMTANDNQALGLWIRRNNEIMSQELAEKLLRDRDLNVSRWTVRRHLQRLGYKSTLPHGTPMLTSEQKDARVQWAIEHQNDDWSRTIFTDETCYQLFHNTVRRWSRNPKSEVKRIPKNRQKIMAWGGFSIKGLVGFHSFNTIVDGPYYVQILQDHLIRNARKQFGGRWRLQQDNDPKHRSRVAQQFMSKEVPEMLNWPSNSPDVNPVENLWSIIKHRVEKRKPTNLQELDLFLHQEWIKTDMSVLNHLGNSMKSRCLALIETKGERINY</sequence>
<dbReference type="InterPro" id="IPR036397">
    <property type="entry name" value="RNaseH_sf"/>
</dbReference>
<dbReference type="Pfam" id="PF01498">
    <property type="entry name" value="HTH_Tnp_Tc3_2"/>
    <property type="match status" value="1"/>
</dbReference>
<dbReference type="GO" id="GO:0006313">
    <property type="term" value="P:DNA transposition"/>
    <property type="evidence" value="ECO:0007669"/>
    <property type="project" value="InterPro"/>
</dbReference>
<dbReference type="Pfam" id="PF13358">
    <property type="entry name" value="DDE_3"/>
    <property type="match status" value="1"/>
</dbReference>
<name>A0A815TC66_ADIRI</name>
<proteinExistence type="predicted"/>
<dbReference type="OrthoDB" id="6021633at2759"/>
<dbReference type="InterPro" id="IPR047655">
    <property type="entry name" value="Transpos_IS630-like"/>
</dbReference>
<organism evidence="3 6">
    <name type="scientific">Adineta ricciae</name>
    <name type="common">Rotifer</name>
    <dbReference type="NCBI Taxonomy" id="249248"/>
    <lineage>
        <taxon>Eukaryota</taxon>
        <taxon>Metazoa</taxon>
        <taxon>Spiralia</taxon>
        <taxon>Gnathifera</taxon>
        <taxon>Rotifera</taxon>
        <taxon>Eurotatoria</taxon>
        <taxon>Bdelloidea</taxon>
        <taxon>Adinetida</taxon>
        <taxon>Adinetidae</taxon>
        <taxon>Adineta</taxon>
    </lineage>
</organism>
<dbReference type="Proteomes" id="UP000663852">
    <property type="component" value="Unassembled WGS sequence"/>
</dbReference>
<feature type="domain" description="Transposase Tc1-like" evidence="1">
    <location>
        <begin position="79"/>
        <end position="144"/>
    </location>
</feature>
<dbReference type="GO" id="GO:0003677">
    <property type="term" value="F:DNA binding"/>
    <property type="evidence" value="ECO:0007669"/>
    <property type="project" value="InterPro"/>
</dbReference>
<protein>
    <recommendedName>
        <fullName evidence="7">Transposase</fullName>
    </recommendedName>
</protein>
<evidence type="ECO:0000313" key="4">
    <source>
        <dbReference type="EMBL" id="CAF1615761.1"/>
    </source>
</evidence>
<dbReference type="InterPro" id="IPR002492">
    <property type="entry name" value="Transposase_Tc1-like"/>
</dbReference>
<comment type="caution">
    <text evidence="3">The sequence shown here is derived from an EMBL/GenBank/DDBJ whole genome shotgun (WGS) entry which is preliminary data.</text>
</comment>
<evidence type="ECO:0000259" key="1">
    <source>
        <dbReference type="Pfam" id="PF01498"/>
    </source>
</evidence>
<feature type="domain" description="Tc1-like transposase DDE" evidence="2">
    <location>
        <begin position="150"/>
        <end position="293"/>
    </location>
</feature>
<dbReference type="Proteomes" id="UP000663828">
    <property type="component" value="Unassembled WGS sequence"/>
</dbReference>
<keyword evidence="5" id="KW-1185">Reference proteome</keyword>
<dbReference type="EMBL" id="CAJNOR010007359">
    <property type="protein sequence ID" value="CAF1615761.1"/>
    <property type="molecule type" value="Genomic_DNA"/>
</dbReference>
<evidence type="ECO:0000313" key="5">
    <source>
        <dbReference type="Proteomes" id="UP000663828"/>
    </source>
</evidence>
<accession>A0A815TC66</accession>
<evidence type="ECO:0008006" key="7">
    <source>
        <dbReference type="Google" id="ProtNLM"/>
    </source>
</evidence>
<evidence type="ECO:0000313" key="3">
    <source>
        <dbReference type="EMBL" id="CAF1506221.1"/>
    </source>
</evidence>
<dbReference type="PANTHER" id="PTHR46068">
    <property type="entry name" value="PROTEIN CBG27172"/>
    <property type="match status" value="1"/>
</dbReference>
<dbReference type="InterPro" id="IPR038717">
    <property type="entry name" value="Tc1-like_DDE_dom"/>
</dbReference>